<dbReference type="PANTHER" id="PTHR47481:SF30">
    <property type="entry name" value="CCHC-TYPE DOMAIN-CONTAINING PROTEIN"/>
    <property type="match status" value="1"/>
</dbReference>
<dbReference type="Pfam" id="PF14223">
    <property type="entry name" value="Retrotran_gag_2"/>
    <property type="match status" value="1"/>
</dbReference>
<organism evidence="2 3">
    <name type="scientific">Gossypium anomalum</name>
    <dbReference type="NCBI Taxonomy" id="47600"/>
    <lineage>
        <taxon>Eukaryota</taxon>
        <taxon>Viridiplantae</taxon>
        <taxon>Streptophyta</taxon>
        <taxon>Embryophyta</taxon>
        <taxon>Tracheophyta</taxon>
        <taxon>Spermatophyta</taxon>
        <taxon>Magnoliopsida</taxon>
        <taxon>eudicotyledons</taxon>
        <taxon>Gunneridae</taxon>
        <taxon>Pentapetalae</taxon>
        <taxon>rosids</taxon>
        <taxon>malvids</taxon>
        <taxon>Malvales</taxon>
        <taxon>Malvaceae</taxon>
        <taxon>Malvoideae</taxon>
        <taxon>Gossypium</taxon>
    </lineage>
</organism>
<name>A0A8J5YGT5_9ROSI</name>
<dbReference type="Pfam" id="PF13976">
    <property type="entry name" value="gag_pre-integrs"/>
    <property type="match status" value="1"/>
</dbReference>
<dbReference type="PANTHER" id="PTHR47481">
    <property type="match status" value="1"/>
</dbReference>
<gene>
    <name evidence="2" type="ORF">CXB51_017190</name>
</gene>
<dbReference type="InterPro" id="IPR025724">
    <property type="entry name" value="GAG-pre-integrase_dom"/>
</dbReference>
<proteinExistence type="predicted"/>
<dbReference type="AlphaFoldDB" id="A0A8J5YGT5"/>
<dbReference type="EMBL" id="JAHUZN010000007">
    <property type="protein sequence ID" value="KAG8489153.1"/>
    <property type="molecule type" value="Genomic_DNA"/>
</dbReference>
<reference evidence="2 3" key="1">
    <citation type="journal article" date="2021" name="bioRxiv">
        <title>The Gossypium anomalum genome as a resource for cotton improvement and evolutionary analysis of hybrid incompatibility.</title>
        <authorList>
            <person name="Grover C.E."/>
            <person name="Yuan D."/>
            <person name="Arick M.A."/>
            <person name="Miller E.R."/>
            <person name="Hu G."/>
            <person name="Peterson D.G."/>
            <person name="Wendel J.F."/>
            <person name="Udall J.A."/>
        </authorList>
    </citation>
    <scope>NUCLEOTIDE SEQUENCE [LARGE SCALE GENOMIC DNA]</scope>
    <source>
        <strain evidence="2">JFW-Udall</strain>
        <tissue evidence="2">Leaf</tissue>
    </source>
</reference>
<accession>A0A8J5YGT5</accession>
<evidence type="ECO:0000313" key="2">
    <source>
        <dbReference type="EMBL" id="KAG8489153.1"/>
    </source>
</evidence>
<comment type="caution">
    <text evidence="2">The sequence shown here is derived from an EMBL/GenBank/DDBJ whole genome shotgun (WGS) entry which is preliminary data.</text>
</comment>
<evidence type="ECO:0000313" key="3">
    <source>
        <dbReference type="Proteomes" id="UP000701853"/>
    </source>
</evidence>
<protein>
    <recommendedName>
        <fullName evidence="1">GAG-pre-integrase domain-containing protein</fullName>
    </recommendedName>
</protein>
<evidence type="ECO:0000259" key="1">
    <source>
        <dbReference type="Pfam" id="PF13976"/>
    </source>
</evidence>
<dbReference type="OrthoDB" id="973354at2759"/>
<keyword evidence="3" id="KW-1185">Reference proteome</keyword>
<feature type="domain" description="GAG-pre-integrase" evidence="1">
    <location>
        <begin position="352"/>
        <end position="399"/>
    </location>
</feature>
<dbReference type="CDD" id="cd09272">
    <property type="entry name" value="RNase_HI_RT_Ty1"/>
    <property type="match status" value="1"/>
</dbReference>
<sequence>MDSGSTDSMIAIVKFFNPVASASQKVVILVNDSNFLAWKKHVLLVIKIHRLHSYIDGLFTIPPRMLTSDDGVSVENLAFIHYVQQDFAFSMWLLSTVSASLHNRLIRSSSFTFELWQMLTRIFGTQSATKAMCYRSLLYNFKKNDLFVSAYLAGIKHFYDSLASCNQYVSLAEQQLEIVNGLSSEFDHIVSIITTSQVPFDLQGITTTLLDAEARQQSWSWSCTIWGDVATIMPDLWQDGSRCSLNEVFCPPLSYESFFSELYPPGSHFVPSTVYQPTFHPFVVSNEGTPTALQASVASTTTTSSVVTDPLWYPIVLLSTSSNEFAFTAFNNSAPSPFVSRPVAADLVVLESIVKITRWHQRLGHPSTNVLNHLLSACNISTLHTIVSSLCNACALGKSHKLPFKYATSVYSIVETGLVLLAQASLPLSYWVDAFISTVYLMNLLPTKSLHGLSPMEKLFNKQPDYKSLKVGYKYVDKIGRVYISRHVQFDEGVFPYARLSSIPPVTNFDTSRSLATLPVIIMLSHVAPPPSLDNTTIGFTMSPSVAVYIESSQPPPSTNSNVFADNDLSLNPSIPDAQNTSSSDLVPHLSPSNTHHMFTKSKAGIFKPKTKKNPNESVACNKVRLIPQGFSQIVGMDYHETFSPVVKANTKYAQELLDKAGMRNSKLISTPMVSSPTLSSLVGSPLHDGTKYRKIVGAVNLIRFSDVDWASSLEDHKSTSEFCIYLGNNLIGWSSKKQGVVSRSTSEAEYRSLANATAEITCVSSSESVLYARVKHVEHDIYFVRDKVLDGRLQVNYVFGHDQVTDKFF</sequence>
<dbReference type="Proteomes" id="UP000701853">
    <property type="component" value="Chromosome 7"/>
</dbReference>